<feature type="compositionally biased region" description="Gly residues" evidence="1">
    <location>
        <begin position="165"/>
        <end position="175"/>
    </location>
</feature>
<dbReference type="PANTHER" id="PTHR35335">
    <property type="entry name" value="UPF0716 PROTEIN FXSA"/>
    <property type="match status" value="1"/>
</dbReference>
<evidence type="ECO:0000256" key="2">
    <source>
        <dbReference type="SAM" id="Phobius"/>
    </source>
</evidence>
<feature type="region of interest" description="Disordered" evidence="1">
    <location>
        <begin position="137"/>
        <end position="204"/>
    </location>
</feature>
<proteinExistence type="predicted"/>
<feature type="transmembrane region" description="Helical" evidence="2">
    <location>
        <begin position="79"/>
        <end position="102"/>
    </location>
</feature>
<evidence type="ECO:0000313" key="3">
    <source>
        <dbReference type="EMBL" id="MBE1458797.1"/>
    </source>
</evidence>
<keyword evidence="2" id="KW-1133">Transmembrane helix</keyword>
<accession>A0ABR9HID3</accession>
<protein>
    <submittedName>
        <fullName evidence="3">UPF0716 protein FxsA</fullName>
    </submittedName>
</protein>
<keyword evidence="2" id="KW-0812">Transmembrane</keyword>
<name>A0ABR9HID3_9ACTN</name>
<evidence type="ECO:0000313" key="4">
    <source>
        <dbReference type="Proteomes" id="UP000598217"/>
    </source>
</evidence>
<dbReference type="PANTHER" id="PTHR35335:SF1">
    <property type="entry name" value="UPF0716 PROTEIN FXSA"/>
    <property type="match status" value="1"/>
</dbReference>
<dbReference type="Proteomes" id="UP000598217">
    <property type="component" value="Unassembled WGS sequence"/>
</dbReference>
<keyword evidence="2" id="KW-0472">Membrane</keyword>
<dbReference type="Pfam" id="PF04186">
    <property type="entry name" value="FxsA"/>
    <property type="match status" value="1"/>
</dbReference>
<organism evidence="3 4">
    <name type="scientific">Nocardiopsis terrae</name>
    <dbReference type="NCBI Taxonomy" id="372655"/>
    <lineage>
        <taxon>Bacteria</taxon>
        <taxon>Bacillati</taxon>
        <taxon>Actinomycetota</taxon>
        <taxon>Actinomycetes</taxon>
        <taxon>Streptosporangiales</taxon>
        <taxon>Nocardiopsidaceae</taxon>
        <taxon>Nocardiopsis</taxon>
    </lineage>
</organism>
<dbReference type="InterPro" id="IPR007313">
    <property type="entry name" value="FxsA"/>
</dbReference>
<reference evidence="3 4" key="1">
    <citation type="submission" date="2020-10" db="EMBL/GenBank/DDBJ databases">
        <title>Sequencing the genomes of 1000 actinobacteria strains.</title>
        <authorList>
            <person name="Klenk H.-P."/>
        </authorList>
    </citation>
    <scope>NUCLEOTIDE SEQUENCE [LARGE SCALE GENOMIC DNA]</scope>
    <source>
        <strain evidence="3 4">DSM 45157</strain>
    </source>
</reference>
<evidence type="ECO:0000256" key="1">
    <source>
        <dbReference type="SAM" id="MobiDB-lite"/>
    </source>
</evidence>
<comment type="caution">
    <text evidence="3">The sequence shown here is derived from an EMBL/GenBank/DDBJ whole genome shotgun (WGS) entry which is preliminary data.</text>
</comment>
<dbReference type="RefSeq" id="WP_191271675.1">
    <property type="nucleotide sequence ID" value="NZ_BMXJ01000005.1"/>
</dbReference>
<dbReference type="EMBL" id="JADBDY010000001">
    <property type="protein sequence ID" value="MBE1458797.1"/>
    <property type="molecule type" value="Genomic_DNA"/>
</dbReference>
<feature type="compositionally biased region" description="Gly residues" evidence="1">
    <location>
        <begin position="147"/>
        <end position="156"/>
    </location>
</feature>
<gene>
    <name evidence="3" type="ORF">H4W79_003011</name>
</gene>
<keyword evidence="4" id="KW-1185">Reference proteome</keyword>
<dbReference type="NCBIfam" id="NF008528">
    <property type="entry name" value="PRK11463.1-2"/>
    <property type="match status" value="1"/>
</dbReference>
<sequence length="204" mass="21608">MPLLTVLALMALPFAEVGLMIWVGGQIGVPWTLAALVSLMVLGVAVLRHTGRAFREVVQQADEAMRTGEQPRKGLLDPLMLMAGGILLVVPGFLTAAVGLLLATPFTRPALRWAFAGWAARRMRRMQERVNEEFAARGATIPNQGPFGPGGPGASGPAGDPFGRSPGGPARGGRNPGAAEQDRPAANRGRVIQGRFEPDEDDRN</sequence>
<feature type="transmembrane region" description="Helical" evidence="2">
    <location>
        <begin position="29"/>
        <end position="47"/>
    </location>
</feature>